<dbReference type="Proteomes" id="UP001248819">
    <property type="component" value="Unassembled WGS sequence"/>
</dbReference>
<evidence type="ECO:0000256" key="2">
    <source>
        <dbReference type="ARBA" id="ARBA00012438"/>
    </source>
</evidence>
<protein>
    <recommendedName>
        <fullName evidence="2">histidine kinase</fullName>
        <ecNumber evidence="2">2.7.13.3</ecNumber>
    </recommendedName>
</protein>
<evidence type="ECO:0000256" key="5">
    <source>
        <dbReference type="ARBA" id="ARBA00022777"/>
    </source>
</evidence>
<dbReference type="InterPro" id="IPR029016">
    <property type="entry name" value="GAF-like_dom_sf"/>
</dbReference>
<dbReference type="SUPFAM" id="SSF55781">
    <property type="entry name" value="GAF domain-like"/>
    <property type="match status" value="1"/>
</dbReference>
<dbReference type="InterPro" id="IPR013655">
    <property type="entry name" value="PAS_fold_3"/>
</dbReference>
<dbReference type="PANTHER" id="PTHR43304:SF1">
    <property type="entry name" value="PAC DOMAIN-CONTAINING PROTEIN"/>
    <property type="match status" value="1"/>
</dbReference>
<feature type="domain" description="PAS" evidence="6">
    <location>
        <begin position="829"/>
        <end position="867"/>
    </location>
</feature>
<dbReference type="InterPro" id="IPR000014">
    <property type="entry name" value="PAS"/>
</dbReference>
<comment type="caution">
    <text evidence="8">The sequence shown here is derived from an EMBL/GenBank/DDBJ whole genome shotgun (WGS) entry which is preliminary data.</text>
</comment>
<feature type="domain" description="PAS" evidence="6">
    <location>
        <begin position="926"/>
        <end position="998"/>
    </location>
</feature>
<dbReference type="CDD" id="cd00082">
    <property type="entry name" value="HisKA"/>
    <property type="match status" value="1"/>
</dbReference>
<dbReference type="RefSeq" id="WP_311484770.1">
    <property type="nucleotide sequence ID" value="NZ_JAVRHP010000050.1"/>
</dbReference>
<feature type="domain" description="PAC" evidence="7">
    <location>
        <begin position="873"/>
        <end position="925"/>
    </location>
</feature>
<evidence type="ECO:0000256" key="4">
    <source>
        <dbReference type="ARBA" id="ARBA00022679"/>
    </source>
</evidence>
<evidence type="ECO:0000259" key="6">
    <source>
        <dbReference type="PROSITE" id="PS50112"/>
    </source>
</evidence>
<evidence type="ECO:0000313" key="8">
    <source>
        <dbReference type="EMBL" id="MDT0650600.1"/>
    </source>
</evidence>
<evidence type="ECO:0000259" key="7">
    <source>
        <dbReference type="PROSITE" id="PS50113"/>
    </source>
</evidence>
<dbReference type="SUPFAM" id="SSF47384">
    <property type="entry name" value="Homodimeric domain of signal transducing histidine kinase"/>
    <property type="match status" value="1"/>
</dbReference>
<feature type="domain" description="PAC" evidence="7">
    <location>
        <begin position="341"/>
        <end position="392"/>
    </location>
</feature>
<reference evidence="8 9" key="1">
    <citation type="submission" date="2023-09" db="EMBL/GenBank/DDBJ databases">
        <authorList>
            <person name="Rey-Velasco X."/>
        </authorList>
    </citation>
    <scope>NUCLEOTIDE SEQUENCE [LARGE SCALE GENOMIC DNA]</scope>
    <source>
        <strain evidence="8 9">F297</strain>
    </source>
</reference>
<feature type="domain" description="PAC" evidence="7">
    <location>
        <begin position="1003"/>
        <end position="1055"/>
    </location>
</feature>
<feature type="domain" description="PAS" evidence="6">
    <location>
        <begin position="159"/>
        <end position="213"/>
    </location>
</feature>
<dbReference type="Gene3D" id="3.30.450.40">
    <property type="match status" value="1"/>
</dbReference>
<keyword evidence="3" id="KW-0597">Phosphoprotein</keyword>
<dbReference type="Gene3D" id="2.10.70.100">
    <property type="match status" value="1"/>
</dbReference>
<feature type="non-terminal residue" evidence="8">
    <location>
        <position position="1124"/>
    </location>
</feature>
<dbReference type="SMART" id="SM00065">
    <property type="entry name" value="GAF"/>
    <property type="match status" value="1"/>
</dbReference>
<dbReference type="EMBL" id="JAVRHP010000050">
    <property type="protein sequence ID" value="MDT0650600.1"/>
    <property type="molecule type" value="Genomic_DNA"/>
</dbReference>
<sequence length="1124" mass="130703">MTLKELKTVFELFPLASAVIDPNNLTIHLANHRYYEITGSYIISGENYLNGESPVKDLNFFKVEHQQVIFPSLEKVLQSASPETLVCPPFKHSEEESDSEAPCLKVTHQPILDDNEKVIYILQTIENSAKKPQREEKVEKDFRVFMNNFPGIAYRCLPDKDWTIKYLSSKVETITGYPIVDFIDNKKRSFASIIHPDDLNLTYKAFEQVKKNKPFFAEYRIVRADGEIVWVQDRGSGIFSSTGELLFIDGVLIDITERLKQQSKINNYNRRFEALVQEASDIMTILDKNAAITFASASAEKILGYSVEEYLQKTVFDFIHPNDVDLVQKKFAELDHQKQVKTPPFRFMSKKGEYRWLQSMATDLQDDPAIQGIVVNSKDITTQFLHKKELQKANERYRLANKATNDALWDYNLISKEIHWGEGYKKIFGYEATHNTLDLDNPLSYKPIHPEDVEAVVSSLRKALEDTNKEDWKANYRYFRVDGSLAAVENRATILRNKKGKAKRIVGALHDLSEEKNREEQKSLIAGIQKDIHNSASFKKGLGKMLERLTNYFEVDLAELWLTSIDDKQLNLISQKTTTTLGEQFVKSNKEHKVFLKGEGLPGETWKKKTLQSWDRNHLELLERKNKDFTRAYGIPLKSEEEIIGVFAFFSQTSQENTQKFREILEAINEEIGLAILHRKKEDELNNFFNLSNDLLCIVGLDGYFKRVNPAFTRSLGYTEKEIYSIPYMKIIHPEYREAAKKELEKLQEGGMTSFEAKYFHKNRSIVWISWTSSPVPGEGLVYAVGKNITPSKRSALQLLESTQRLKYAQKIAKLGYWSREIRCHEFQWTAEVYKILGRTPGEFIPSLENVTNLFHPDDRHFLEKTIPKDHFQDFEHRIIAPNGRVKWVLQRVKLITDEQNRPLRLEGIIQDINEKKEKELQIHISNNRFKKAMKATEEMIWDWDLITDITVRGKSFYKVFGFKSSSTTTSQDFWFSNIHPEDREEVRKSLYKALKSKKRKKWAMHYRFIKANGKLAHVSDKAFIVRNKEKEAVRIVGAVRDITRSKEMIQEIQLQNKLLKDITWIQSHKVRAPLSRIMSLVELLPEAKNKQDQEEILDYLEHSAQELDEVVKNVVRKSEYLET</sequence>
<dbReference type="PROSITE" id="PS50112">
    <property type="entry name" value="PAS"/>
    <property type="match status" value="5"/>
</dbReference>
<dbReference type="NCBIfam" id="TIGR00229">
    <property type="entry name" value="sensory_box"/>
    <property type="match status" value="6"/>
</dbReference>
<dbReference type="InterPro" id="IPR003018">
    <property type="entry name" value="GAF"/>
</dbReference>
<dbReference type="SUPFAM" id="SSF55785">
    <property type="entry name" value="PYP-like sensor domain (PAS domain)"/>
    <property type="match status" value="6"/>
</dbReference>
<evidence type="ECO:0000256" key="1">
    <source>
        <dbReference type="ARBA" id="ARBA00000085"/>
    </source>
</evidence>
<organism evidence="8 9">
    <name type="scientific">Autumnicola edwardsiae</name>
    <dbReference type="NCBI Taxonomy" id="3075594"/>
    <lineage>
        <taxon>Bacteria</taxon>
        <taxon>Pseudomonadati</taxon>
        <taxon>Bacteroidota</taxon>
        <taxon>Flavobacteriia</taxon>
        <taxon>Flavobacteriales</taxon>
        <taxon>Flavobacteriaceae</taxon>
        <taxon>Autumnicola</taxon>
    </lineage>
</organism>
<dbReference type="InterPro" id="IPR003661">
    <property type="entry name" value="HisK_dim/P_dom"/>
</dbReference>
<keyword evidence="5" id="KW-0418">Kinase</keyword>
<comment type="catalytic activity">
    <reaction evidence="1">
        <text>ATP + protein L-histidine = ADP + protein N-phospho-L-histidine.</text>
        <dbReference type="EC" id="2.7.13.3"/>
    </reaction>
</comment>
<dbReference type="SMART" id="SM00086">
    <property type="entry name" value="PAC"/>
    <property type="match status" value="6"/>
</dbReference>
<evidence type="ECO:0000256" key="3">
    <source>
        <dbReference type="ARBA" id="ARBA00022553"/>
    </source>
</evidence>
<dbReference type="InterPro" id="IPR000700">
    <property type="entry name" value="PAS-assoc_C"/>
</dbReference>
<gene>
    <name evidence="8" type="ORF">RM529_10610</name>
</gene>
<evidence type="ECO:0000313" key="9">
    <source>
        <dbReference type="Proteomes" id="UP001248819"/>
    </source>
</evidence>
<dbReference type="Gene3D" id="3.30.450.20">
    <property type="entry name" value="PAS domain"/>
    <property type="match status" value="7"/>
</dbReference>
<dbReference type="InterPro" id="IPR052162">
    <property type="entry name" value="Sensor_kinase/Photoreceptor"/>
</dbReference>
<dbReference type="CDD" id="cd00130">
    <property type="entry name" value="PAS"/>
    <property type="match status" value="5"/>
</dbReference>
<feature type="domain" description="PAC" evidence="7">
    <location>
        <begin position="472"/>
        <end position="524"/>
    </location>
</feature>
<dbReference type="InterPro" id="IPR036097">
    <property type="entry name" value="HisK_dim/P_sf"/>
</dbReference>
<dbReference type="InterPro" id="IPR001610">
    <property type="entry name" value="PAC"/>
</dbReference>
<dbReference type="InterPro" id="IPR035965">
    <property type="entry name" value="PAS-like_dom_sf"/>
</dbReference>
<proteinExistence type="predicted"/>
<accession>A0ABU3CW60</accession>
<dbReference type="EC" id="2.7.13.3" evidence="2"/>
<dbReference type="Pfam" id="PF08447">
    <property type="entry name" value="PAS_3"/>
    <property type="match status" value="6"/>
</dbReference>
<dbReference type="SMART" id="SM00091">
    <property type="entry name" value="PAS"/>
    <property type="match status" value="7"/>
</dbReference>
<dbReference type="PROSITE" id="PS50113">
    <property type="entry name" value="PAC"/>
    <property type="match status" value="5"/>
</dbReference>
<feature type="domain" description="PAS" evidence="6">
    <location>
        <begin position="268"/>
        <end position="338"/>
    </location>
</feature>
<dbReference type="PANTHER" id="PTHR43304">
    <property type="entry name" value="PHYTOCHROME-LIKE PROTEIN CPH1"/>
    <property type="match status" value="1"/>
</dbReference>
<name>A0ABU3CW60_9FLAO</name>
<keyword evidence="9" id="KW-1185">Reference proteome</keyword>
<feature type="domain" description="PAS" evidence="6">
    <location>
        <begin position="681"/>
        <end position="751"/>
    </location>
</feature>
<feature type="domain" description="PAC" evidence="7">
    <location>
        <begin position="215"/>
        <end position="267"/>
    </location>
</feature>
<dbReference type="Gene3D" id="1.10.287.130">
    <property type="match status" value="1"/>
</dbReference>
<keyword evidence="4" id="KW-0808">Transferase</keyword>